<keyword evidence="6" id="KW-1185">Reference proteome</keyword>
<dbReference type="AlphaFoldDB" id="A0AA39MUR3"/>
<dbReference type="GeneID" id="85357790"/>
<accession>A0AA39MUR3</accession>
<dbReference type="GO" id="GO:0016491">
    <property type="term" value="F:oxidoreductase activity"/>
    <property type="evidence" value="ECO:0007669"/>
    <property type="project" value="UniProtKB-KW"/>
</dbReference>
<evidence type="ECO:0000313" key="5">
    <source>
        <dbReference type="EMBL" id="KAK0446555.1"/>
    </source>
</evidence>
<evidence type="ECO:0000256" key="1">
    <source>
        <dbReference type="ARBA" id="ARBA00006484"/>
    </source>
</evidence>
<dbReference type="RefSeq" id="XP_060325904.1">
    <property type="nucleotide sequence ID" value="XM_060474242.1"/>
</dbReference>
<dbReference type="PANTHER" id="PTHR43618">
    <property type="entry name" value="7-ALPHA-HYDROXYSTEROID DEHYDROGENASE"/>
    <property type="match status" value="1"/>
</dbReference>
<evidence type="ECO:0000313" key="6">
    <source>
        <dbReference type="Proteomes" id="UP001175211"/>
    </source>
</evidence>
<dbReference type="PANTHER" id="PTHR43618:SF4">
    <property type="entry name" value="SHORT CHAIN DEHYDROGENASE_REDUCTASE FAMILY (AFU_ORTHOLOGUE AFUA_7G04540)"/>
    <property type="match status" value="1"/>
</dbReference>
<feature type="non-terminal residue" evidence="5">
    <location>
        <position position="1"/>
    </location>
</feature>
<reference evidence="5" key="1">
    <citation type="submission" date="2023-06" db="EMBL/GenBank/DDBJ databases">
        <authorList>
            <consortium name="Lawrence Berkeley National Laboratory"/>
            <person name="Ahrendt S."/>
            <person name="Sahu N."/>
            <person name="Indic B."/>
            <person name="Wong-Bajracharya J."/>
            <person name="Merenyi Z."/>
            <person name="Ke H.-M."/>
            <person name="Monk M."/>
            <person name="Kocsube S."/>
            <person name="Drula E."/>
            <person name="Lipzen A."/>
            <person name="Balint B."/>
            <person name="Henrissat B."/>
            <person name="Andreopoulos B."/>
            <person name="Martin F.M."/>
            <person name="Harder C.B."/>
            <person name="Rigling D."/>
            <person name="Ford K.L."/>
            <person name="Foster G.D."/>
            <person name="Pangilinan J."/>
            <person name="Papanicolaou A."/>
            <person name="Barry K."/>
            <person name="LaButti K."/>
            <person name="Viragh M."/>
            <person name="Koriabine M."/>
            <person name="Yan M."/>
            <person name="Riley R."/>
            <person name="Champramary S."/>
            <person name="Plett K.L."/>
            <person name="Tsai I.J."/>
            <person name="Slot J."/>
            <person name="Sipos G."/>
            <person name="Plett J."/>
            <person name="Nagy L.G."/>
            <person name="Grigoriev I.V."/>
        </authorList>
    </citation>
    <scope>NUCLEOTIDE SEQUENCE</scope>
    <source>
        <strain evidence="5">CCBAS 213</strain>
    </source>
</reference>
<dbReference type="EMBL" id="JAUEPS010000046">
    <property type="protein sequence ID" value="KAK0446555.1"/>
    <property type="molecule type" value="Genomic_DNA"/>
</dbReference>
<dbReference type="InterPro" id="IPR052178">
    <property type="entry name" value="Sec_Metab_Biosynth_SDR"/>
</dbReference>
<evidence type="ECO:0000256" key="4">
    <source>
        <dbReference type="RuleBase" id="RU000363"/>
    </source>
</evidence>
<dbReference type="Proteomes" id="UP001175211">
    <property type="component" value="Unassembled WGS sequence"/>
</dbReference>
<protein>
    <recommendedName>
        <fullName evidence="7">NAD(P)-binding protein</fullName>
    </recommendedName>
</protein>
<dbReference type="SUPFAM" id="SSF51735">
    <property type="entry name" value="NAD(P)-binding Rossmann-fold domains"/>
    <property type="match status" value="1"/>
</dbReference>
<dbReference type="InterPro" id="IPR002347">
    <property type="entry name" value="SDR_fam"/>
</dbReference>
<evidence type="ECO:0008006" key="7">
    <source>
        <dbReference type="Google" id="ProtNLM"/>
    </source>
</evidence>
<keyword evidence="3" id="KW-0560">Oxidoreductase</keyword>
<proteinExistence type="inferred from homology"/>
<dbReference type="PRINTS" id="PR00080">
    <property type="entry name" value="SDRFAMILY"/>
</dbReference>
<comment type="caution">
    <text evidence="5">The sequence shown here is derived from an EMBL/GenBank/DDBJ whole genome shotgun (WGS) entry which is preliminary data.</text>
</comment>
<dbReference type="CDD" id="cd05233">
    <property type="entry name" value="SDR_c"/>
    <property type="match status" value="1"/>
</dbReference>
<organism evidence="5 6">
    <name type="scientific">Armillaria tabescens</name>
    <name type="common">Ringless honey mushroom</name>
    <name type="synonym">Agaricus tabescens</name>
    <dbReference type="NCBI Taxonomy" id="1929756"/>
    <lineage>
        <taxon>Eukaryota</taxon>
        <taxon>Fungi</taxon>
        <taxon>Dikarya</taxon>
        <taxon>Basidiomycota</taxon>
        <taxon>Agaricomycotina</taxon>
        <taxon>Agaricomycetes</taxon>
        <taxon>Agaricomycetidae</taxon>
        <taxon>Agaricales</taxon>
        <taxon>Marasmiineae</taxon>
        <taxon>Physalacriaceae</taxon>
        <taxon>Desarmillaria</taxon>
    </lineage>
</organism>
<gene>
    <name evidence="5" type="ORF">EV420DRAFT_1569936</name>
</gene>
<name>A0AA39MUR3_ARMTA</name>
<dbReference type="PRINTS" id="PR00081">
    <property type="entry name" value="GDHRDH"/>
</dbReference>
<evidence type="ECO:0000256" key="3">
    <source>
        <dbReference type="ARBA" id="ARBA00023002"/>
    </source>
</evidence>
<keyword evidence="2" id="KW-0521">NADP</keyword>
<dbReference type="InterPro" id="IPR036291">
    <property type="entry name" value="NAD(P)-bd_dom_sf"/>
</dbReference>
<evidence type="ECO:0000256" key="2">
    <source>
        <dbReference type="ARBA" id="ARBA00022857"/>
    </source>
</evidence>
<sequence length="193" mass="20316">MAELHMATMMSLSGRVGLVTGGGTGIGFMIAKASVANGAKVYITRRKLDVLEQAAASVTGALGSVFPIQMDVTDEESVKAGVRHIEGIDSKLDILVNNAGFAGSLRDPDFIGKKLAATDPFEPETVQNWADIFALNTIAPFFIVRTFQALLVKGARSRPQGTSSVINVRGAIAKMDSTSPLSSIAYNVTKSAL</sequence>
<dbReference type="Pfam" id="PF00106">
    <property type="entry name" value="adh_short"/>
    <property type="match status" value="1"/>
</dbReference>
<dbReference type="Gene3D" id="3.40.50.720">
    <property type="entry name" value="NAD(P)-binding Rossmann-like Domain"/>
    <property type="match status" value="1"/>
</dbReference>
<comment type="similarity">
    <text evidence="1 4">Belongs to the short-chain dehydrogenases/reductases (SDR) family.</text>
</comment>